<dbReference type="SUPFAM" id="SSF51338">
    <property type="entry name" value="Composite domain of metallo-dependent hydrolases"/>
    <property type="match status" value="1"/>
</dbReference>
<sequence>MTVLAPPIAQAEQAVRLTNARLILPDAVVHGALRIRAGHIEAIERRSDAPGATYDCAGDYVLPGLIELHTDNLEKHLMPRAGVLWPGLSAVLSHDAQLIAAGITTALAAVTLGDLEEGSVRSATLTDTVAALDRASVEGLLRAEHYLHLRCELAYPYLPALLGPLVSHARVRLLSVMDHTPGQRQYRDSEQYRRFYARSGITWDDAEFIKLIAARVEQQSRYRNNHLADVLALVRQHRLVLASHDDAEPEHVIEALQIGASIAEFPTTRGAAHAARAAGLAVVAGAPNLIRGGSHAGNVAALELAQANCLDILSSDYVPASLLHGAFLLHESVGWDLPRAVAAVTRTPARALGFDDRGGIVVGQRADLVRVRMTGSLPVVQAVWVRGARMY</sequence>
<keyword evidence="3" id="KW-1185">Reference proteome</keyword>
<dbReference type="Gene3D" id="3.20.20.140">
    <property type="entry name" value="Metal-dependent hydrolases"/>
    <property type="match status" value="2"/>
</dbReference>
<dbReference type="RefSeq" id="WP_343792223.1">
    <property type="nucleotide sequence ID" value="NZ_BAAAEU010000024.1"/>
</dbReference>
<feature type="domain" description="Amidohydrolase 3" evidence="1">
    <location>
        <begin position="80"/>
        <end position="369"/>
    </location>
</feature>
<dbReference type="Proteomes" id="UP001501523">
    <property type="component" value="Unassembled WGS sequence"/>
</dbReference>
<dbReference type="NCBIfam" id="TIGR02318">
    <property type="entry name" value="phosphono_phnM"/>
    <property type="match status" value="1"/>
</dbReference>
<dbReference type="NCBIfam" id="NF011990">
    <property type="entry name" value="PRK15446.2-6"/>
    <property type="match status" value="1"/>
</dbReference>
<dbReference type="NCBIfam" id="NF011987">
    <property type="entry name" value="PRK15446.2-3"/>
    <property type="match status" value="1"/>
</dbReference>
<comment type="caution">
    <text evidence="2">The sequence shown here is derived from an EMBL/GenBank/DDBJ whole genome shotgun (WGS) entry which is preliminary data.</text>
</comment>
<dbReference type="InterPro" id="IPR011059">
    <property type="entry name" value="Metal-dep_hydrolase_composite"/>
</dbReference>
<dbReference type="PANTHER" id="PTHR43135:SF3">
    <property type="entry name" value="ALPHA-D-RIBOSE 1-METHYLPHOSPHONATE 5-TRIPHOSPHATE DIPHOSPHATASE"/>
    <property type="match status" value="1"/>
</dbReference>
<dbReference type="InterPro" id="IPR012696">
    <property type="entry name" value="PhnM"/>
</dbReference>
<dbReference type="Gene3D" id="2.30.40.10">
    <property type="entry name" value="Urease, subunit C, domain 1"/>
    <property type="match status" value="1"/>
</dbReference>
<proteinExistence type="predicted"/>
<dbReference type="PANTHER" id="PTHR43135">
    <property type="entry name" value="ALPHA-D-RIBOSE 1-METHYLPHOSPHONATE 5-TRIPHOSPHATE DIPHOSPHATASE"/>
    <property type="match status" value="1"/>
</dbReference>
<evidence type="ECO:0000313" key="3">
    <source>
        <dbReference type="Proteomes" id="UP001501523"/>
    </source>
</evidence>
<dbReference type="Pfam" id="PF07969">
    <property type="entry name" value="Amidohydro_3"/>
    <property type="match status" value="1"/>
</dbReference>
<evidence type="ECO:0000259" key="1">
    <source>
        <dbReference type="Pfam" id="PF07969"/>
    </source>
</evidence>
<protein>
    <submittedName>
        <fullName evidence="2">Alpha-D-ribose 1-methylphosphonate 5-triphosphate diphosphatase</fullName>
    </submittedName>
</protein>
<name>A0ABN1IQU7_9GAMM</name>
<reference evidence="2 3" key="1">
    <citation type="journal article" date="2019" name="Int. J. Syst. Evol. Microbiol.">
        <title>The Global Catalogue of Microorganisms (GCM) 10K type strain sequencing project: providing services to taxonomists for standard genome sequencing and annotation.</title>
        <authorList>
            <consortium name="The Broad Institute Genomics Platform"/>
            <consortium name="The Broad Institute Genome Sequencing Center for Infectious Disease"/>
            <person name="Wu L."/>
            <person name="Ma J."/>
        </authorList>
    </citation>
    <scope>NUCLEOTIDE SEQUENCE [LARGE SCALE GENOMIC DNA]</scope>
    <source>
        <strain evidence="2 3">JCM 15421</strain>
    </source>
</reference>
<accession>A0ABN1IQU7</accession>
<dbReference type="NCBIfam" id="NF011981">
    <property type="entry name" value="PRK15446.1-2"/>
    <property type="match status" value="1"/>
</dbReference>
<dbReference type="SUPFAM" id="SSF51556">
    <property type="entry name" value="Metallo-dependent hydrolases"/>
    <property type="match status" value="1"/>
</dbReference>
<dbReference type="InterPro" id="IPR032466">
    <property type="entry name" value="Metal_Hydrolase"/>
</dbReference>
<dbReference type="NCBIfam" id="NF011984">
    <property type="entry name" value="PRK15446.1-5"/>
    <property type="match status" value="1"/>
</dbReference>
<dbReference type="PIRSF" id="PIRSF038971">
    <property type="entry name" value="PhnM"/>
    <property type="match status" value="1"/>
</dbReference>
<organism evidence="2 3">
    <name type="scientific">Dokdonella soli</name>
    <dbReference type="NCBI Taxonomy" id="529810"/>
    <lineage>
        <taxon>Bacteria</taxon>
        <taxon>Pseudomonadati</taxon>
        <taxon>Pseudomonadota</taxon>
        <taxon>Gammaproteobacteria</taxon>
        <taxon>Lysobacterales</taxon>
        <taxon>Rhodanobacteraceae</taxon>
        <taxon>Dokdonella</taxon>
    </lineage>
</organism>
<dbReference type="InterPro" id="IPR051781">
    <property type="entry name" value="Metallo-dep_Hydrolase"/>
</dbReference>
<gene>
    <name evidence="2" type="ORF">GCM10009105_28080</name>
</gene>
<dbReference type="InterPro" id="IPR013108">
    <property type="entry name" value="Amidohydro_3"/>
</dbReference>
<dbReference type="EMBL" id="BAAAEU010000024">
    <property type="protein sequence ID" value="GAA0719527.1"/>
    <property type="molecule type" value="Genomic_DNA"/>
</dbReference>
<evidence type="ECO:0000313" key="2">
    <source>
        <dbReference type="EMBL" id="GAA0719527.1"/>
    </source>
</evidence>